<evidence type="ECO:0000313" key="3">
    <source>
        <dbReference type="Proteomes" id="UP000775213"/>
    </source>
</evidence>
<organism evidence="2 3">
    <name type="scientific">Dendrobium chrysotoxum</name>
    <name type="common">Orchid</name>
    <dbReference type="NCBI Taxonomy" id="161865"/>
    <lineage>
        <taxon>Eukaryota</taxon>
        <taxon>Viridiplantae</taxon>
        <taxon>Streptophyta</taxon>
        <taxon>Embryophyta</taxon>
        <taxon>Tracheophyta</taxon>
        <taxon>Spermatophyta</taxon>
        <taxon>Magnoliopsida</taxon>
        <taxon>Liliopsida</taxon>
        <taxon>Asparagales</taxon>
        <taxon>Orchidaceae</taxon>
        <taxon>Epidendroideae</taxon>
        <taxon>Malaxideae</taxon>
        <taxon>Dendrobiinae</taxon>
        <taxon>Dendrobium</taxon>
    </lineage>
</organism>
<name>A0AAV7HFN4_DENCH</name>
<evidence type="ECO:0000313" key="2">
    <source>
        <dbReference type="EMBL" id="KAH0467697.1"/>
    </source>
</evidence>
<dbReference type="EMBL" id="JAGFBR010000004">
    <property type="protein sequence ID" value="KAH0467697.1"/>
    <property type="molecule type" value="Genomic_DNA"/>
</dbReference>
<accession>A0AAV7HFN4</accession>
<feature type="region of interest" description="Disordered" evidence="1">
    <location>
        <begin position="73"/>
        <end position="98"/>
    </location>
</feature>
<reference evidence="2 3" key="1">
    <citation type="journal article" date="2021" name="Hortic Res">
        <title>Chromosome-scale assembly of the Dendrobium chrysotoxum genome enhances the understanding of orchid evolution.</title>
        <authorList>
            <person name="Zhang Y."/>
            <person name="Zhang G.Q."/>
            <person name="Zhang D."/>
            <person name="Liu X.D."/>
            <person name="Xu X.Y."/>
            <person name="Sun W.H."/>
            <person name="Yu X."/>
            <person name="Zhu X."/>
            <person name="Wang Z.W."/>
            <person name="Zhao X."/>
            <person name="Zhong W.Y."/>
            <person name="Chen H."/>
            <person name="Yin W.L."/>
            <person name="Huang T."/>
            <person name="Niu S.C."/>
            <person name="Liu Z.J."/>
        </authorList>
    </citation>
    <scope>NUCLEOTIDE SEQUENCE [LARGE SCALE GENOMIC DNA]</scope>
    <source>
        <strain evidence="2">Lindl</strain>
    </source>
</reference>
<gene>
    <name evidence="2" type="ORF">IEQ34_002730</name>
</gene>
<sequence length="306" mass="35185">MISKSMNKIGGMFRLEGLKDDECLMFPYSAKSPKNPPLSSSHLKTTITRISLTFFFKLPYYYAYSYYHCQKKKEKKENKRPEKKKRNKKKQKKEKNARNTLLLLASVHEPVPPSTCKERRKNQDMYGEHRGVTLGRISKDPPPKGPDMKENKYRVQHLWRKKICQRMTHAEIPGLSPDVAVHRLVSFKRSRHHLLQKTKISKVTGIYSFIKPAKARSKGLKVQKSPDKSVKTKSVNSPSMSAAQSTGQEGTKTSRLKLKLRKEIGGATGVIQMRQCAVQRNQPRHRLNYLRSTNGLCHCVRNIPNT</sequence>
<comment type="caution">
    <text evidence="2">The sequence shown here is derived from an EMBL/GenBank/DDBJ whole genome shotgun (WGS) entry which is preliminary data.</text>
</comment>
<feature type="compositionally biased region" description="Polar residues" evidence="1">
    <location>
        <begin position="232"/>
        <end position="253"/>
    </location>
</feature>
<feature type="region of interest" description="Disordered" evidence="1">
    <location>
        <begin position="217"/>
        <end position="256"/>
    </location>
</feature>
<feature type="compositionally biased region" description="Basic residues" evidence="1">
    <location>
        <begin position="81"/>
        <end position="95"/>
    </location>
</feature>
<dbReference type="AlphaFoldDB" id="A0AAV7HFN4"/>
<evidence type="ECO:0000256" key="1">
    <source>
        <dbReference type="SAM" id="MobiDB-lite"/>
    </source>
</evidence>
<protein>
    <submittedName>
        <fullName evidence="2">Uncharacterized protein</fullName>
    </submittedName>
</protein>
<proteinExistence type="predicted"/>
<keyword evidence="3" id="KW-1185">Reference proteome</keyword>
<dbReference type="Proteomes" id="UP000775213">
    <property type="component" value="Unassembled WGS sequence"/>
</dbReference>